<sequence length="513" mass="58268">MNNKELLSSSIHPQSQNMKLELNTESLRDWKLQSDWYSPTRIHNNPVEYDFPGDRFIPNRSLMDLDQACTLLTNRTNYPTKCNFSAQYRRIMEGNLTLDSEGRPFRMLVFRGSPKSSRKSIRYVDEIRRDDEENFGNKNHMNQERKLPKKETKILDAPAIRDDFYTNIIDWGKNNILAVALGQELYFWNPVNEDTRRVLKTESLNDHPSSISWSQDGNTLAVGLARSHIQLFDSQTCKPIRRLEGHQAMVGATSWNGHILTSGSWKAILNHDVRVRNSLVSRLKAHRSKVCGLKWSETGNLLASGGDDNVVYIWEASRMNSAQFVHRFTNHVASVKALAWCPYNFKVLASGGGSNDGCIKLWDTQQGTCITSVNTEAQICALEWNTHYKEIVSAHGYSITRDARKNMMSVWKYPSMVNAGDLTSHKGRVLQLSQNPDGLRLVSAAADETLRFWDINGPVARTKRPYSSMLSLNTSYIKTIRNAECPWGKCGHDTDTACEKCSVEVCSARQFCT</sequence>
<dbReference type="Pfam" id="PF24807">
    <property type="entry name" value="WD40_CDC20-Fz"/>
    <property type="match status" value="1"/>
</dbReference>
<dbReference type="GO" id="GO:1990757">
    <property type="term" value="F:ubiquitin ligase activator activity"/>
    <property type="evidence" value="ECO:0007669"/>
    <property type="project" value="TreeGrafter"/>
</dbReference>
<proteinExistence type="inferred from homology"/>
<feature type="repeat" description="WD" evidence="7">
    <location>
        <begin position="328"/>
        <end position="372"/>
    </location>
</feature>
<evidence type="ECO:0000256" key="2">
    <source>
        <dbReference type="ARBA" id="ARBA00022574"/>
    </source>
</evidence>
<protein>
    <recommendedName>
        <fullName evidence="8">CDC20/Fizzy WD40 domain-containing protein</fullName>
    </recommendedName>
</protein>
<evidence type="ECO:0000256" key="4">
    <source>
        <dbReference type="ARBA" id="ARBA00022737"/>
    </source>
</evidence>
<feature type="domain" description="CDC20/Fizzy WD40" evidence="8">
    <location>
        <begin position="155"/>
        <end position="453"/>
    </location>
</feature>
<dbReference type="EMBL" id="JAUHHV010000010">
    <property type="protein sequence ID" value="KAK1409241.1"/>
    <property type="molecule type" value="Genomic_DNA"/>
</dbReference>
<keyword evidence="10" id="KW-1185">Reference proteome</keyword>
<gene>
    <name evidence="9" type="ORF">QVD17_35767</name>
</gene>
<evidence type="ECO:0000313" key="9">
    <source>
        <dbReference type="EMBL" id="KAK1409241.1"/>
    </source>
</evidence>
<dbReference type="InterPro" id="IPR036322">
    <property type="entry name" value="WD40_repeat_dom_sf"/>
</dbReference>
<keyword evidence="6" id="KW-0131">Cell cycle</keyword>
<keyword evidence="2 7" id="KW-0853">WD repeat</keyword>
<evidence type="ECO:0000256" key="3">
    <source>
        <dbReference type="ARBA" id="ARBA00022618"/>
    </source>
</evidence>
<dbReference type="PANTHER" id="PTHR19918:SF43">
    <property type="entry name" value="CELL DIVISION CYCLE 20.2, COFACTOR OF APC COMPLEX-LIKE ISOFORM X2"/>
    <property type="match status" value="1"/>
</dbReference>
<dbReference type="InterPro" id="IPR019775">
    <property type="entry name" value="WD40_repeat_CS"/>
</dbReference>
<comment type="caution">
    <text evidence="9">The sequence shown here is derived from an EMBL/GenBank/DDBJ whole genome shotgun (WGS) entry which is preliminary data.</text>
</comment>
<evidence type="ECO:0000256" key="1">
    <source>
        <dbReference type="ARBA" id="ARBA00006445"/>
    </source>
</evidence>
<reference evidence="9" key="1">
    <citation type="journal article" date="2023" name="bioRxiv">
        <title>Improved chromosome-level genome assembly for marigold (Tagetes erecta).</title>
        <authorList>
            <person name="Jiang F."/>
            <person name="Yuan L."/>
            <person name="Wang S."/>
            <person name="Wang H."/>
            <person name="Xu D."/>
            <person name="Wang A."/>
            <person name="Fan W."/>
        </authorList>
    </citation>
    <scope>NUCLEOTIDE SEQUENCE</scope>
    <source>
        <strain evidence="9">WSJ</strain>
        <tissue evidence="9">Leaf</tissue>
    </source>
</reference>
<feature type="repeat" description="WD" evidence="7">
    <location>
        <begin position="422"/>
        <end position="456"/>
    </location>
</feature>
<dbReference type="InterPro" id="IPR001680">
    <property type="entry name" value="WD40_rpt"/>
</dbReference>
<accession>A0AAD8JV22</accession>
<dbReference type="GO" id="GO:0051301">
    <property type="term" value="P:cell division"/>
    <property type="evidence" value="ECO:0007669"/>
    <property type="project" value="UniProtKB-KW"/>
</dbReference>
<dbReference type="Proteomes" id="UP001229421">
    <property type="component" value="Unassembled WGS sequence"/>
</dbReference>
<dbReference type="PROSITE" id="PS50294">
    <property type="entry name" value="WD_REPEATS_REGION"/>
    <property type="match status" value="2"/>
</dbReference>
<dbReference type="Gene3D" id="2.130.10.10">
    <property type="entry name" value="YVTN repeat-like/Quinoprotein amine dehydrogenase"/>
    <property type="match status" value="1"/>
</dbReference>
<keyword evidence="5" id="KW-0498">Mitosis</keyword>
<evidence type="ECO:0000259" key="8">
    <source>
        <dbReference type="Pfam" id="PF24807"/>
    </source>
</evidence>
<dbReference type="GO" id="GO:0005680">
    <property type="term" value="C:anaphase-promoting complex"/>
    <property type="evidence" value="ECO:0007669"/>
    <property type="project" value="TreeGrafter"/>
</dbReference>
<dbReference type="InterPro" id="IPR015943">
    <property type="entry name" value="WD40/YVTN_repeat-like_dom_sf"/>
</dbReference>
<keyword evidence="3" id="KW-0132">Cell division</keyword>
<evidence type="ECO:0000313" key="10">
    <source>
        <dbReference type="Proteomes" id="UP001229421"/>
    </source>
</evidence>
<dbReference type="InterPro" id="IPR056150">
    <property type="entry name" value="WD40_CDC20-Fz"/>
</dbReference>
<dbReference type="AlphaFoldDB" id="A0AAD8JV22"/>
<dbReference type="GO" id="GO:0031145">
    <property type="term" value="P:anaphase-promoting complex-dependent catabolic process"/>
    <property type="evidence" value="ECO:0007669"/>
    <property type="project" value="TreeGrafter"/>
</dbReference>
<dbReference type="PROSITE" id="PS00678">
    <property type="entry name" value="WD_REPEATS_1"/>
    <property type="match status" value="1"/>
</dbReference>
<comment type="similarity">
    <text evidence="1">Belongs to the WD repeat CDC20/Fizzy family.</text>
</comment>
<dbReference type="PROSITE" id="PS50082">
    <property type="entry name" value="WD_REPEATS_2"/>
    <property type="match status" value="3"/>
</dbReference>
<name>A0AAD8JV22_TARER</name>
<dbReference type="InterPro" id="IPR033010">
    <property type="entry name" value="Cdc20/Fizzy"/>
</dbReference>
<dbReference type="PANTHER" id="PTHR19918">
    <property type="entry name" value="CELL DIVISION CYCLE 20 CDC20 FIZZY -RELATED"/>
    <property type="match status" value="1"/>
</dbReference>
<dbReference type="SMART" id="SM00320">
    <property type="entry name" value="WD40"/>
    <property type="match status" value="5"/>
</dbReference>
<organism evidence="9 10">
    <name type="scientific">Tagetes erecta</name>
    <name type="common">African marigold</name>
    <dbReference type="NCBI Taxonomy" id="13708"/>
    <lineage>
        <taxon>Eukaryota</taxon>
        <taxon>Viridiplantae</taxon>
        <taxon>Streptophyta</taxon>
        <taxon>Embryophyta</taxon>
        <taxon>Tracheophyta</taxon>
        <taxon>Spermatophyta</taxon>
        <taxon>Magnoliopsida</taxon>
        <taxon>eudicotyledons</taxon>
        <taxon>Gunneridae</taxon>
        <taxon>Pentapetalae</taxon>
        <taxon>asterids</taxon>
        <taxon>campanulids</taxon>
        <taxon>Asterales</taxon>
        <taxon>Asteraceae</taxon>
        <taxon>Asteroideae</taxon>
        <taxon>Heliantheae alliance</taxon>
        <taxon>Tageteae</taxon>
        <taxon>Tagetes</taxon>
    </lineage>
</organism>
<evidence type="ECO:0000256" key="5">
    <source>
        <dbReference type="ARBA" id="ARBA00022776"/>
    </source>
</evidence>
<evidence type="ECO:0000256" key="7">
    <source>
        <dbReference type="PROSITE-ProRule" id="PRU00221"/>
    </source>
</evidence>
<feature type="repeat" description="WD" evidence="7">
    <location>
        <begin position="283"/>
        <end position="324"/>
    </location>
</feature>
<keyword evidence="4" id="KW-0677">Repeat</keyword>
<dbReference type="GO" id="GO:1905786">
    <property type="term" value="P:positive regulation of anaphase-promoting complex-dependent catabolic process"/>
    <property type="evidence" value="ECO:0007669"/>
    <property type="project" value="TreeGrafter"/>
</dbReference>
<evidence type="ECO:0000256" key="6">
    <source>
        <dbReference type="ARBA" id="ARBA00023306"/>
    </source>
</evidence>
<dbReference type="SUPFAM" id="SSF50978">
    <property type="entry name" value="WD40 repeat-like"/>
    <property type="match status" value="1"/>
</dbReference>
<dbReference type="GO" id="GO:0010997">
    <property type="term" value="F:anaphase-promoting complex binding"/>
    <property type="evidence" value="ECO:0007669"/>
    <property type="project" value="InterPro"/>
</dbReference>